<sequence>MRSMSRRSVAAFLFALRYPHPVFRRLQASGTPGEIAAFGRGLPESLDRAAGRRLKTRMGESRAPDPNPRA</sequence>
<evidence type="ECO:0000313" key="3">
    <source>
        <dbReference type="Proteomes" id="UP000244180"/>
    </source>
</evidence>
<accession>A0A2T5G882</accession>
<feature type="region of interest" description="Disordered" evidence="1">
    <location>
        <begin position="47"/>
        <end position="70"/>
    </location>
</feature>
<proteinExistence type="predicted"/>
<evidence type="ECO:0000256" key="1">
    <source>
        <dbReference type="SAM" id="MobiDB-lite"/>
    </source>
</evidence>
<dbReference type="AlphaFoldDB" id="A0A2T5G882"/>
<organism evidence="2 3">
    <name type="scientific">Hydrogenibacillus schlegelii</name>
    <name type="common">Bacillus schlegelii</name>
    <dbReference type="NCBI Taxonomy" id="1484"/>
    <lineage>
        <taxon>Bacteria</taxon>
        <taxon>Bacillati</taxon>
        <taxon>Bacillota</taxon>
        <taxon>Bacilli</taxon>
        <taxon>Bacillales</taxon>
        <taxon>Bacillales Family X. Incertae Sedis</taxon>
        <taxon>Hydrogenibacillus</taxon>
    </lineage>
</organism>
<name>A0A2T5G882_HYDSH</name>
<evidence type="ECO:0000313" key="2">
    <source>
        <dbReference type="EMBL" id="PTQ52379.1"/>
    </source>
</evidence>
<gene>
    <name evidence="2" type="ORF">HSCHL_0215</name>
</gene>
<dbReference type="Proteomes" id="UP000244180">
    <property type="component" value="Unassembled WGS sequence"/>
</dbReference>
<protein>
    <submittedName>
        <fullName evidence="2">Uncharacterized protein</fullName>
    </submittedName>
</protein>
<reference evidence="2 3" key="1">
    <citation type="submission" date="2017-08" db="EMBL/GenBank/DDBJ databases">
        <title>Burning lignite coal seam in the remote Altai Mountains harbors a hydrogen-driven thermophilic microbial community.</title>
        <authorList>
            <person name="Kadnikov V.V."/>
            <person name="Mardanov A.V."/>
            <person name="Ivasenko D."/>
            <person name="Beletsky A.V."/>
            <person name="Karnachuk O.V."/>
            <person name="Ravin N.V."/>
        </authorList>
    </citation>
    <scope>NUCLEOTIDE SEQUENCE [LARGE SCALE GENOMIC DNA]</scope>
    <source>
        <strain evidence="2">AL33</strain>
    </source>
</reference>
<dbReference type="EMBL" id="PEBV01000024">
    <property type="protein sequence ID" value="PTQ52379.1"/>
    <property type="molecule type" value="Genomic_DNA"/>
</dbReference>
<comment type="caution">
    <text evidence="2">The sequence shown here is derived from an EMBL/GenBank/DDBJ whole genome shotgun (WGS) entry which is preliminary data.</text>
</comment>